<evidence type="ECO:0000256" key="1">
    <source>
        <dbReference type="SAM" id="SignalP"/>
    </source>
</evidence>
<gene>
    <name evidence="2" type="ORF">NTJ_04680</name>
</gene>
<dbReference type="EMBL" id="AP028911">
    <property type="protein sequence ID" value="BES91871.1"/>
    <property type="molecule type" value="Genomic_DNA"/>
</dbReference>
<keyword evidence="3" id="KW-1185">Reference proteome</keyword>
<evidence type="ECO:0000313" key="2">
    <source>
        <dbReference type="EMBL" id="BES91871.1"/>
    </source>
</evidence>
<evidence type="ECO:0000313" key="3">
    <source>
        <dbReference type="Proteomes" id="UP001307889"/>
    </source>
</evidence>
<proteinExistence type="predicted"/>
<keyword evidence="1" id="KW-0732">Signal</keyword>
<dbReference type="Proteomes" id="UP001307889">
    <property type="component" value="Chromosome 3"/>
</dbReference>
<accession>A0ABN7AHY4</accession>
<protein>
    <submittedName>
        <fullName evidence="2">Uncharacterized protein</fullName>
    </submittedName>
</protein>
<feature type="chain" id="PRO_5046963265" evidence="1">
    <location>
        <begin position="26"/>
        <end position="246"/>
    </location>
</feature>
<organism evidence="2 3">
    <name type="scientific">Nesidiocoris tenuis</name>
    <dbReference type="NCBI Taxonomy" id="355587"/>
    <lineage>
        <taxon>Eukaryota</taxon>
        <taxon>Metazoa</taxon>
        <taxon>Ecdysozoa</taxon>
        <taxon>Arthropoda</taxon>
        <taxon>Hexapoda</taxon>
        <taxon>Insecta</taxon>
        <taxon>Pterygota</taxon>
        <taxon>Neoptera</taxon>
        <taxon>Paraneoptera</taxon>
        <taxon>Hemiptera</taxon>
        <taxon>Heteroptera</taxon>
        <taxon>Panheteroptera</taxon>
        <taxon>Cimicomorpha</taxon>
        <taxon>Miridae</taxon>
        <taxon>Dicyphina</taxon>
        <taxon>Nesidiocoris</taxon>
    </lineage>
</organism>
<name>A0ABN7AHY4_9HEMI</name>
<reference evidence="2 3" key="1">
    <citation type="submission" date="2023-09" db="EMBL/GenBank/DDBJ databases">
        <title>Nesidiocoris tenuis whole genome shotgun sequence.</title>
        <authorList>
            <person name="Shibata T."/>
            <person name="Shimoda M."/>
            <person name="Kobayashi T."/>
            <person name="Uehara T."/>
        </authorList>
    </citation>
    <scope>NUCLEOTIDE SEQUENCE [LARGE SCALE GENOMIC DNA]</scope>
    <source>
        <strain evidence="2 3">Japan</strain>
    </source>
</reference>
<feature type="signal peptide" evidence="1">
    <location>
        <begin position="1"/>
        <end position="25"/>
    </location>
</feature>
<sequence length="246" mass="27476">MSFVKYVVGILLVALAAENAQGTVANYLADRAMSRMLSWVNGGGSEWLTMPGGMGQGLNSTKDGYYTLAFAGPQYYRIDEISRTGAAIMGADIRAPPLFVDNQNLTFQVALKNLTLLYKHIAYTNYEGLLNASAQVTTDAIKVNLTISITGDGTKCVASGADPSIIYERRNYINNRDYDYFYRSEIDEAISRHFDSNIKRAVEVFMYAAVVNMFDRYDLCTDRTMSQVAFLKLKNLNIKELSLRKL</sequence>